<dbReference type="GO" id="GO:0004523">
    <property type="term" value="F:RNA-DNA hybrid ribonuclease activity"/>
    <property type="evidence" value="ECO:0007669"/>
    <property type="project" value="InterPro"/>
</dbReference>
<feature type="domain" description="RNase H type-1" evidence="1">
    <location>
        <begin position="18"/>
        <end position="102"/>
    </location>
</feature>
<dbReference type="Pfam" id="PF13456">
    <property type="entry name" value="RVT_3"/>
    <property type="match status" value="1"/>
</dbReference>
<gene>
    <name evidence="2" type="ORF">LTRI10_LOCUS7917</name>
</gene>
<evidence type="ECO:0000313" key="2">
    <source>
        <dbReference type="EMBL" id="CAL1360481.1"/>
    </source>
</evidence>
<sequence>MAKAQQQWRCSRSEWRYATGGVIRDNAGDWRGGFLYWIESGSAVMAELWGIYHGLQIAWRKGTQFLILQSDSNLVLDLIKQTPNPLHRHANILGGIHRMLSQNWVV</sequence>
<dbReference type="InterPro" id="IPR044730">
    <property type="entry name" value="RNase_H-like_dom_plant"/>
</dbReference>
<dbReference type="AlphaFoldDB" id="A0AAV2CY67"/>
<name>A0AAV2CY67_9ROSI</name>
<organism evidence="2 3">
    <name type="scientific">Linum trigynum</name>
    <dbReference type="NCBI Taxonomy" id="586398"/>
    <lineage>
        <taxon>Eukaryota</taxon>
        <taxon>Viridiplantae</taxon>
        <taxon>Streptophyta</taxon>
        <taxon>Embryophyta</taxon>
        <taxon>Tracheophyta</taxon>
        <taxon>Spermatophyta</taxon>
        <taxon>Magnoliopsida</taxon>
        <taxon>eudicotyledons</taxon>
        <taxon>Gunneridae</taxon>
        <taxon>Pentapetalae</taxon>
        <taxon>rosids</taxon>
        <taxon>fabids</taxon>
        <taxon>Malpighiales</taxon>
        <taxon>Linaceae</taxon>
        <taxon>Linum</taxon>
    </lineage>
</organism>
<keyword evidence="3" id="KW-1185">Reference proteome</keyword>
<dbReference type="CDD" id="cd06222">
    <property type="entry name" value="RNase_H_like"/>
    <property type="match status" value="1"/>
</dbReference>
<dbReference type="SUPFAM" id="SSF53098">
    <property type="entry name" value="Ribonuclease H-like"/>
    <property type="match status" value="1"/>
</dbReference>
<dbReference type="InterPro" id="IPR002156">
    <property type="entry name" value="RNaseH_domain"/>
</dbReference>
<accession>A0AAV2CY67</accession>
<dbReference type="InterPro" id="IPR053151">
    <property type="entry name" value="RNase_H-like"/>
</dbReference>
<evidence type="ECO:0000259" key="1">
    <source>
        <dbReference type="Pfam" id="PF13456"/>
    </source>
</evidence>
<dbReference type="EMBL" id="OZ034814">
    <property type="protein sequence ID" value="CAL1360481.1"/>
    <property type="molecule type" value="Genomic_DNA"/>
</dbReference>
<dbReference type="InterPro" id="IPR036397">
    <property type="entry name" value="RNaseH_sf"/>
</dbReference>
<dbReference type="Gene3D" id="3.30.420.10">
    <property type="entry name" value="Ribonuclease H-like superfamily/Ribonuclease H"/>
    <property type="match status" value="1"/>
</dbReference>
<dbReference type="PANTHER" id="PTHR47723:SF19">
    <property type="entry name" value="POLYNUCLEOTIDYL TRANSFERASE, RIBONUCLEASE H-LIKE SUPERFAMILY PROTEIN"/>
    <property type="match status" value="1"/>
</dbReference>
<proteinExistence type="predicted"/>
<dbReference type="GO" id="GO:0003676">
    <property type="term" value="F:nucleic acid binding"/>
    <property type="evidence" value="ECO:0007669"/>
    <property type="project" value="InterPro"/>
</dbReference>
<dbReference type="InterPro" id="IPR012337">
    <property type="entry name" value="RNaseH-like_sf"/>
</dbReference>
<reference evidence="2 3" key="1">
    <citation type="submission" date="2024-04" db="EMBL/GenBank/DDBJ databases">
        <authorList>
            <person name="Fracassetti M."/>
        </authorList>
    </citation>
    <scope>NUCLEOTIDE SEQUENCE [LARGE SCALE GENOMIC DNA]</scope>
</reference>
<protein>
    <recommendedName>
        <fullName evidence="1">RNase H type-1 domain-containing protein</fullName>
    </recommendedName>
</protein>
<evidence type="ECO:0000313" key="3">
    <source>
        <dbReference type="Proteomes" id="UP001497516"/>
    </source>
</evidence>
<dbReference type="Proteomes" id="UP001497516">
    <property type="component" value="Chromosome 10"/>
</dbReference>
<dbReference type="PANTHER" id="PTHR47723">
    <property type="entry name" value="OS05G0353850 PROTEIN"/>
    <property type="match status" value="1"/>
</dbReference>